<evidence type="ECO:0000313" key="1">
    <source>
        <dbReference type="EMBL" id="MFD1342877.1"/>
    </source>
</evidence>
<protein>
    <submittedName>
        <fullName evidence="1">Uncharacterized protein</fullName>
    </submittedName>
</protein>
<reference evidence="2" key="1">
    <citation type="journal article" date="2019" name="Int. J. Syst. Evol. Microbiol.">
        <title>The Global Catalogue of Microorganisms (GCM) 10K type strain sequencing project: providing services to taxonomists for standard genome sequencing and annotation.</title>
        <authorList>
            <consortium name="The Broad Institute Genomics Platform"/>
            <consortium name="The Broad Institute Genome Sequencing Center for Infectious Disease"/>
            <person name="Wu L."/>
            <person name="Ma J."/>
        </authorList>
    </citation>
    <scope>NUCLEOTIDE SEQUENCE [LARGE SCALE GENOMIC DNA]</scope>
    <source>
        <strain evidence="2">CCUG 62953</strain>
    </source>
</reference>
<dbReference type="EMBL" id="JBHTMU010000016">
    <property type="protein sequence ID" value="MFD1342877.1"/>
    <property type="molecule type" value="Genomic_DNA"/>
</dbReference>
<sequence length="216" mass="22563">MALSWPIPLSGFFEDLPISQVSFSLGTAQTTSETGGGDVIKHQLGARLWMGEVQLGATPLSDMAAIEARLALLEQPGASLLIYDRRKSNPRLDPAGATIAAASPVIASLSVDGRELALEDLPAGYVISQGDMLGFSYGSNPLRRALHRVVTGATADGTGATGLFEITPVIRPGAALGATVTLSRPVCKAVITEAQYGSGRSLISRGASFAWRQTLR</sequence>
<gene>
    <name evidence="1" type="ORF">ACFQ4E_10635</name>
</gene>
<name>A0ABW3ZJ23_9RHOB</name>
<organism evidence="1 2">
    <name type="scientific">Litorisediminicola beolgyonensis</name>
    <dbReference type="NCBI Taxonomy" id="1173614"/>
    <lineage>
        <taxon>Bacteria</taxon>
        <taxon>Pseudomonadati</taxon>
        <taxon>Pseudomonadota</taxon>
        <taxon>Alphaproteobacteria</taxon>
        <taxon>Rhodobacterales</taxon>
        <taxon>Paracoccaceae</taxon>
        <taxon>Litorisediminicola</taxon>
    </lineage>
</organism>
<keyword evidence="2" id="KW-1185">Reference proteome</keyword>
<dbReference type="Proteomes" id="UP001597135">
    <property type="component" value="Unassembled WGS sequence"/>
</dbReference>
<proteinExistence type="predicted"/>
<evidence type="ECO:0000313" key="2">
    <source>
        <dbReference type="Proteomes" id="UP001597135"/>
    </source>
</evidence>
<dbReference type="RefSeq" id="WP_386803333.1">
    <property type="nucleotide sequence ID" value="NZ_JBHTMU010000016.1"/>
</dbReference>
<accession>A0ABW3ZJ23</accession>
<comment type="caution">
    <text evidence="1">The sequence shown here is derived from an EMBL/GenBank/DDBJ whole genome shotgun (WGS) entry which is preliminary data.</text>
</comment>